<dbReference type="Proteomes" id="UP001430356">
    <property type="component" value="Unassembled WGS sequence"/>
</dbReference>
<feature type="compositionally biased region" description="Low complexity" evidence="1">
    <location>
        <begin position="409"/>
        <end position="423"/>
    </location>
</feature>
<gene>
    <name evidence="2" type="ORF">NESM_000472300</name>
</gene>
<name>A0AAW0EP81_9TRYP</name>
<accession>A0AAW0EP81</accession>
<evidence type="ECO:0000313" key="2">
    <source>
        <dbReference type="EMBL" id="KAK7195451.1"/>
    </source>
</evidence>
<proteinExistence type="predicted"/>
<feature type="compositionally biased region" description="Acidic residues" evidence="1">
    <location>
        <begin position="266"/>
        <end position="284"/>
    </location>
</feature>
<dbReference type="AlphaFoldDB" id="A0AAW0EP81"/>
<reference evidence="2 3" key="1">
    <citation type="journal article" date="2021" name="MBio">
        <title>A New Model Trypanosomatid, Novymonas esmeraldas: Genomic Perception of Its 'Candidatus Pandoraea novymonadis' Endosymbiont.</title>
        <authorList>
            <person name="Zakharova A."/>
            <person name="Saura A."/>
            <person name="Butenko A."/>
            <person name="Podesvova L."/>
            <person name="Warmusova S."/>
            <person name="Kostygov A.Y."/>
            <person name="Nenarokova A."/>
            <person name="Lukes J."/>
            <person name="Opperdoes F.R."/>
            <person name="Yurchenko V."/>
        </authorList>
    </citation>
    <scope>NUCLEOTIDE SEQUENCE [LARGE SCALE GENOMIC DNA]</scope>
    <source>
        <strain evidence="2 3">E262AT.01</strain>
    </source>
</reference>
<protein>
    <submittedName>
        <fullName evidence="2">Uncharacterized protein</fullName>
    </submittedName>
</protein>
<keyword evidence="3" id="KW-1185">Reference proteome</keyword>
<evidence type="ECO:0000256" key="1">
    <source>
        <dbReference type="SAM" id="MobiDB-lite"/>
    </source>
</evidence>
<comment type="caution">
    <text evidence="2">The sequence shown here is derived from an EMBL/GenBank/DDBJ whole genome shotgun (WGS) entry which is preliminary data.</text>
</comment>
<feature type="region of interest" description="Disordered" evidence="1">
    <location>
        <begin position="226"/>
        <end position="290"/>
    </location>
</feature>
<feature type="region of interest" description="Disordered" evidence="1">
    <location>
        <begin position="483"/>
        <end position="507"/>
    </location>
</feature>
<feature type="compositionally biased region" description="Low complexity" evidence="1">
    <location>
        <begin position="252"/>
        <end position="263"/>
    </location>
</feature>
<feature type="region of interest" description="Disordered" evidence="1">
    <location>
        <begin position="408"/>
        <end position="448"/>
    </location>
</feature>
<organism evidence="2 3">
    <name type="scientific">Novymonas esmeraldas</name>
    <dbReference type="NCBI Taxonomy" id="1808958"/>
    <lineage>
        <taxon>Eukaryota</taxon>
        <taxon>Discoba</taxon>
        <taxon>Euglenozoa</taxon>
        <taxon>Kinetoplastea</taxon>
        <taxon>Metakinetoplastina</taxon>
        <taxon>Trypanosomatida</taxon>
        <taxon>Trypanosomatidae</taxon>
        <taxon>Novymonas</taxon>
    </lineage>
</organism>
<evidence type="ECO:0000313" key="3">
    <source>
        <dbReference type="Proteomes" id="UP001430356"/>
    </source>
</evidence>
<dbReference type="EMBL" id="JAECZO010000054">
    <property type="protein sequence ID" value="KAK7195451.1"/>
    <property type="molecule type" value="Genomic_DNA"/>
</dbReference>
<sequence length="507" mass="53850">MFSSFSSWVASATDAVKVISDQGLEAVRQTGVLDALESAVASTAAAGPVPQKTQLCVADMMVPPSTWSGSEEEWAWCVSAALRDPNTCAITPAAMRADAALWANVKAAVAHLLAPAPQSVSTGTAVLTQAGNTTEASTALAAELLDGEPAARSPAADLVQYVIAHHDVYTVRSDTVPRFASDNEYWLNLGWRLNVYRHCVDANQLLTLMRTLSQLPQPWRDMAAAAARTAQAKDAARAEPRVAAPQRDSEETAAAAAQDAGTTHDAEDEEDEDEDEDEDEEEGEGQVVLLKDNTEYWHTVRRQYDVMQEKFGWLREMGERARKEMDLASGNVKLLGSLLQRGEASTPLGASVFDSCQYHKVKLSRLLAEVCAAPEEHSAGTTLDTSSGAMFHALVKCNDDVKAVLEAYSSRSPSSSGSPKGRAPSPPSPAPATAKQSQLAPRTEPPSEICSPVAAVAAAASPSSQAPQPAACSSPVEVSAAFSRGGDHIDDDSEESFEAKLPWSTDE</sequence>